<accession>A0A1G7Y0F6</accession>
<keyword evidence="1" id="KW-0812">Transmembrane</keyword>
<feature type="transmembrane region" description="Helical" evidence="1">
    <location>
        <begin position="35"/>
        <end position="61"/>
    </location>
</feature>
<keyword evidence="1" id="KW-1133">Transmembrane helix</keyword>
<sequence length="248" mass="27416">MIITTIQFVVATLLAIACARSLNMSQGDVPLLAMVIPALWVLPKAKAAGFTLLGVMIVFALTLPHQPISLSVAVWGALPLLMVMFSPKSNTVVVVVSSMIMVTLWIGVMATQSNGNLEGSAMLSLTQLLCVVVAWWCSKHWQATTRRRWWALALLVPLWISQWYDAVVLAICITLLLAVIEMLSNAKHQQVEWGSLMCWTLPSVAFGSLIVMPDIEVPNPVFVVWLCLLATAWMTDYLINEDEESDEY</sequence>
<dbReference type="AlphaFoldDB" id="A0A1G7Y0F6"/>
<proteinExistence type="predicted"/>
<organism evidence="2 3">
    <name type="scientific">Vibrio xiamenensis</name>
    <dbReference type="NCBI Taxonomy" id="861298"/>
    <lineage>
        <taxon>Bacteria</taxon>
        <taxon>Pseudomonadati</taxon>
        <taxon>Pseudomonadota</taxon>
        <taxon>Gammaproteobacteria</taxon>
        <taxon>Vibrionales</taxon>
        <taxon>Vibrionaceae</taxon>
        <taxon>Vibrio</taxon>
    </lineage>
</organism>
<feature type="transmembrane region" description="Helical" evidence="1">
    <location>
        <begin position="91"/>
        <end position="110"/>
    </location>
</feature>
<evidence type="ECO:0000256" key="1">
    <source>
        <dbReference type="SAM" id="Phobius"/>
    </source>
</evidence>
<dbReference type="Proteomes" id="UP000198854">
    <property type="component" value="Unassembled WGS sequence"/>
</dbReference>
<feature type="transmembrane region" description="Helical" evidence="1">
    <location>
        <begin position="196"/>
        <end position="215"/>
    </location>
</feature>
<reference evidence="3" key="1">
    <citation type="submission" date="2016-10" db="EMBL/GenBank/DDBJ databases">
        <authorList>
            <person name="Varghese N."/>
            <person name="Submissions S."/>
        </authorList>
    </citation>
    <scope>NUCLEOTIDE SEQUENCE [LARGE SCALE GENOMIC DNA]</scope>
    <source>
        <strain evidence="3">CGMCC 1.10228</strain>
    </source>
</reference>
<feature type="transmembrane region" description="Helical" evidence="1">
    <location>
        <begin position="68"/>
        <end position="85"/>
    </location>
</feature>
<evidence type="ECO:0000313" key="2">
    <source>
        <dbReference type="EMBL" id="SDG89919.1"/>
    </source>
</evidence>
<dbReference type="OrthoDB" id="5829628at2"/>
<dbReference type="RefSeq" id="WP_093270387.1">
    <property type="nucleotide sequence ID" value="NZ_FNDD01000004.1"/>
</dbReference>
<evidence type="ECO:0000313" key="3">
    <source>
        <dbReference type="Proteomes" id="UP000198854"/>
    </source>
</evidence>
<feature type="transmembrane region" description="Helical" evidence="1">
    <location>
        <begin position="163"/>
        <end position="184"/>
    </location>
</feature>
<feature type="transmembrane region" description="Helical" evidence="1">
    <location>
        <begin position="122"/>
        <end position="143"/>
    </location>
</feature>
<feature type="transmembrane region" description="Helical" evidence="1">
    <location>
        <begin position="221"/>
        <end position="239"/>
    </location>
</feature>
<protein>
    <recommendedName>
        <fullName evidence="4">Integral membrane protein</fullName>
    </recommendedName>
</protein>
<dbReference type="EMBL" id="FNDD01000004">
    <property type="protein sequence ID" value="SDG89919.1"/>
    <property type="molecule type" value="Genomic_DNA"/>
</dbReference>
<keyword evidence="3" id="KW-1185">Reference proteome</keyword>
<gene>
    <name evidence="2" type="ORF">SAMN04488136_104142</name>
</gene>
<keyword evidence="1" id="KW-0472">Membrane</keyword>
<name>A0A1G7Y0F6_9VIBR</name>
<evidence type="ECO:0008006" key="4">
    <source>
        <dbReference type="Google" id="ProtNLM"/>
    </source>
</evidence>